<keyword evidence="2" id="KW-1185">Reference proteome</keyword>
<gene>
    <name evidence="1" type="ORF">FPZ43_07955</name>
</gene>
<name>A0A563UEJ8_9SPHI</name>
<dbReference type="EMBL" id="VOEJ01000003">
    <property type="protein sequence ID" value="TWR29780.1"/>
    <property type="molecule type" value="Genomic_DNA"/>
</dbReference>
<protein>
    <submittedName>
        <fullName evidence="1">Uncharacterized protein</fullName>
    </submittedName>
</protein>
<dbReference type="AlphaFoldDB" id="A0A563UEJ8"/>
<evidence type="ECO:0000313" key="1">
    <source>
        <dbReference type="EMBL" id="TWR29780.1"/>
    </source>
</evidence>
<reference evidence="1 2" key="1">
    <citation type="submission" date="2019-07" db="EMBL/GenBank/DDBJ databases">
        <authorList>
            <person name="Kim J."/>
        </authorList>
    </citation>
    <scope>NUCLEOTIDE SEQUENCE [LARGE SCALE GENOMIC DNA]</scope>
    <source>
        <strain evidence="2">dk17</strain>
    </source>
</reference>
<proteinExistence type="predicted"/>
<dbReference type="OrthoDB" id="671959at2"/>
<evidence type="ECO:0000313" key="2">
    <source>
        <dbReference type="Proteomes" id="UP000320042"/>
    </source>
</evidence>
<dbReference type="Proteomes" id="UP000320042">
    <property type="component" value="Unassembled WGS sequence"/>
</dbReference>
<sequence>MQKLLLFFLLISIGPFNGIKRSDVVPAMFKGNFTDDYGIRYSISDTLWTQQPRSKYHIIKWNIKEQYLIARNDAQNPGEGGLYTRIDFMQFNNMEPWLWGYCLTVYDAKTHADAEAIAKADRANPRKGCNGFPFSRMKRVE</sequence>
<comment type="caution">
    <text evidence="1">The sequence shown here is derived from an EMBL/GenBank/DDBJ whole genome shotgun (WGS) entry which is preliminary data.</text>
</comment>
<dbReference type="RefSeq" id="WP_146381336.1">
    <property type="nucleotide sequence ID" value="NZ_VOEJ01000003.1"/>
</dbReference>
<organism evidence="1 2">
    <name type="scientific">Mucilaginibacter pallidiroseus</name>
    <dbReference type="NCBI Taxonomy" id="2599295"/>
    <lineage>
        <taxon>Bacteria</taxon>
        <taxon>Pseudomonadati</taxon>
        <taxon>Bacteroidota</taxon>
        <taxon>Sphingobacteriia</taxon>
        <taxon>Sphingobacteriales</taxon>
        <taxon>Sphingobacteriaceae</taxon>
        <taxon>Mucilaginibacter</taxon>
    </lineage>
</organism>
<accession>A0A563UEJ8</accession>